<feature type="transmembrane region" description="Helical" evidence="9">
    <location>
        <begin position="15"/>
        <end position="32"/>
    </location>
</feature>
<dbReference type="GO" id="GO:0016125">
    <property type="term" value="P:sterol metabolic process"/>
    <property type="evidence" value="ECO:0007669"/>
    <property type="project" value="TreeGrafter"/>
</dbReference>
<dbReference type="InterPro" id="IPR017972">
    <property type="entry name" value="Cyt_P450_CS"/>
</dbReference>
<comment type="subcellular location">
    <subcellularLocation>
        <location evidence="1">Membrane</location>
        <topology evidence="1">Single-pass membrane protein</topology>
    </subcellularLocation>
</comment>
<protein>
    <submittedName>
        <fullName evidence="10">Uncharacterized protein</fullName>
    </submittedName>
</protein>
<dbReference type="PANTHER" id="PTHR24286">
    <property type="entry name" value="CYTOCHROME P450 26"/>
    <property type="match status" value="1"/>
</dbReference>
<comment type="caution">
    <text evidence="10">The sequence shown here is derived from an EMBL/GenBank/DDBJ whole genome shotgun (WGS) entry which is preliminary data.</text>
</comment>
<dbReference type="EMBL" id="JAHUZN010000006">
    <property type="protein sequence ID" value="KAG8492092.1"/>
    <property type="molecule type" value="Genomic_DNA"/>
</dbReference>
<gene>
    <name evidence="10" type="ORF">CXB51_015738</name>
</gene>
<dbReference type="InterPro" id="IPR001128">
    <property type="entry name" value="Cyt_P450"/>
</dbReference>
<keyword evidence="4 7" id="KW-0479">Metal-binding</keyword>
<keyword evidence="8" id="KW-0503">Monooxygenase</keyword>
<dbReference type="Pfam" id="PF00067">
    <property type="entry name" value="p450"/>
    <property type="match status" value="1"/>
</dbReference>
<sequence length="499" mass="56538">MFEVLVEVGPYGLCLYAILGVGAFVFVASELWKKMVLRQLNGEYSGTSNIPPGSLGLPFIGETIQFMAAINGDKGFYDFVRVRSERYGNCFKTNIFGETHVFVKSTESAKTILNNEQSRFTKRYIKSIAELVGNQSLLCASPHHHKLLRARLINLFSSNSISLLVKQFDQLVVDALNGWEHGGTIIVLDEALKVEIVVVHDGSSVRRRITFKAMCKMLLSLESGVELELLQEDVSQVCKAMLAFPLRFPRTGFYKGLQARKRIMSTLEKIISRRRTGLDPNSKDFLQCLLAKDDNSSFDGMHRLTDAEIQDNILTMIIAGQDTTASAITWMVKYLGENEEALEAIKASRKAQMEQAEQRQLAEKTSKKSFLTLDDLNEMPYASKVIKESLRMASVVPWFPRLVLEDCEIEGYKIKKGWNVNIDARSTHLDPMLYNEPNNFNPSRFDDEHFCKPYSFLAFGMGARTCLGINMAKAMMLVFLHRLLNTYKQVEGNGFRFKY</sequence>
<dbReference type="Gene3D" id="1.10.630.10">
    <property type="entry name" value="Cytochrome P450"/>
    <property type="match status" value="1"/>
</dbReference>
<name>A0A8J5YZC8_9ROSI</name>
<accession>A0A8J5YZC8</accession>
<dbReference type="GO" id="GO:0020037">
    <property type="term" value="F:heme binding"/>
    <property type="evidence" value="ECO:0007669"/>
    <property type="project" value="InterPro"/>
</dbReference>
<evidence type="ECO:0000256" key="2">
    <source>
        <dbReference type="ARBA" id="ARBA00010617"/>
    </source>
</evidence>
<keyword evidence="3 9" id="KW-0812">Transmembrane</keyword>
<dbReference type="CDD" id="cd11043">
    <property type="entry name" value="CYP90-like"/>
    <property type="match status" value="1"/>
</dbReference>
<dbReference type="GO" id="GO:0010268">
    <property type="term" value="P:brassinosteroid homeostasis"/>
    <property type="evidence" value="ECO:0007669"/>
    <property type="project" value="TreeGrafter"/>
</dbReference>
<organism evidence="10 11">
    <name type="scientific">Gossypium anomalum</name>
    <dbReference type="NCBI Taxonomy" id="47600"/>
    <lineage>
        <taxon>Eukaryota</taxon>
        <taxon>Viridiplantae</taxon>
        <taxon>Streptophyta</taxon>
        <taxon>Embryophyta</taxon>
        <taxon>Tracheophyta</taxon>
        <taxon>Spermatophyta</taxon>
        <taxon>Magnoliopsida</taxon>
        <taxon>eudicotyledons</taxon>
        <taxon>Gunneridae</taxon>
        <taxon>Pentapetalae</taxon>
        <taxon>rosids</taxon>
        <taxon>malvids</taxon>
        <taxon>Malvales</taxon>
        <taxon>Malvaceae</taxon>
        <taxon>Malvoideae</taxon>
        <taxon>Gossypium</taxon>
    </lineage>
</organism>
<keyword evidence="7 8" id="KW-0349">Heme</keyword>
<evidence type="ECO:0000256" key="4">
    <source>
        <dbReference type="ARBA" id="ARBA00022723"/>
    </source>
</evidence>
<dbReference type="InterPro" id="IPR036396">
    <property type="entry name" value="Cyt_P450_sf"/>
</dbReference>
<dbReference type="GO" id="GO:0016132">
    <property type="term" value="P:brassinosteroid biosynthetic process"/>
    <property type="evidence" value="ECO:0007669"/>
    <property type="project" value="TreeGrafter"/>
</dbReference>
<evidence type="ECO:0000256" key="7">
    <source>
        <dbReference type="PIRSR" id="PIRSR602401-1"/>
    </source>
</evidence>
<evidence type="ECO:0000256" key="3">
    <source>
        <dbReference type="ARBA" id="ARBA00022692"/>
    </source>
</evidence>
<dbReference type="PROSITE" id="PS00086">
    <property type="entry name" value="CYTOCHROME_P450"/>
    <property type="match status" value="1"/>
</dbReference>
<dbReference type="OrthoDB" id="2789670at2759"/>
<keyword evidence="8" id="KW-0560">Oxidoreductase</keyword>
<dbReference type="GO" id="GO:0016020">
    <property type="term" value="C:membrane"/>
    <property type="evidence" value="ECO:0007669"/>
    <property type="project" value="UniProtKB-SubCell"/>
</dbReference>
<evidence type="ECO:0000313" key="11">
    <source>
        <dbReference type="Proteomes" id="UP000701853"/>
    </source>
</evidence>
<evidence type="ECO:0000256" key="9">
    <source>
        <dbReference type="SAM" id="Phobius"/>
    </source>
</evidence>
<keyword evidence="9" id="KW-0472">Membrane</keyword>
<dbReference type="Proteomes" id="UP000701853">
    <property type="component" value="Chromosome 6"/>
</dbReference>
<keyword evidence="6 7" id="KW-0408">Iron</keyword>
<dbReference type="PRINTS" id="PR00463">
    <property type="entry name" value="EP450I"/>
</dbReference>
<proteinExistence type="inferred from homology"/>
<dbReference type="PRINTS" id="PR00385">
    <property type="entry name" value="P450"/>
</dbReference>
<evidence type="ECO:0000256" key="8">
    <source>
        <dbReference type="RuleBase" id="RU000461"/>
    </source>
</evidence>
<comment type="similarity">
    <text evidence="2 8">Belongs to the cytochrome P450 family.</text>
</comment>
<comment type="cofactor">
    <cofactor evidence="7">
        <name>heme</name>
        <dbReference type="ChEBI" id="CHEBI:30413"/>
    </cofactor>
</comment>
<evidence type="ECO:0000256" key="5">
    <source>
        <dbReference type="ARBA" id="ARBA00022989"/>
    </source>
</evidence>
<keyword evidence="11" id="KW-1185">Reference proteome</keyword>
<reference evidence="10 11" key="1">
    <citation type="journal article" date="2021" name="bioRxiv">
        <title>The Gossypium anomalum genome as a resource for cotton improvement and evolutionary analysis of hybrid incompatibility.</title>
        <authorList>
            <person name="Grover C.E."/>
            <person name="Yuan D."/>
            <person name="Arick M.A."/>
            <person name="Miller E.R."/>
            <person name="Hu G."/>
            <person name="Peterson D.G."/>
            <person name="Wendel J.F."/>
            <person name="Udall J.A."/>
        </authorList>
    </citation>
    <scope>NUCLEOTIDE SEQUENCE [LARGE SCALE GENOMIC DNA]</scope>
    <source>
        <strain evidence="10">JFW-Udall</strain>
        <tissue evidence="10">Leaf</tissue>
    </source>
</reference>
<dbReference type="AlphaFoldDB" id="A0A8J5YZC8"/>
<dbReference type="SUPFAM" id="SSF48264">
    <property type="entry name" value="Cytochrome P450"/>
    <property type="match status" value="1"/>
</dbReference>
<dbReference type="InterPro" id="IPR002401">
    <property type="entry name" value="Cyt_P450_E_grp-I"/>
</dbReference>
<evidence type="ECO:0000256" key="1">
    <source>
        <dbReference type="ARBA" id="ARBA00004167"/>
    </source>
</evidence>
<dbReference type="GO" id="GO:0004497">
    <property type="term" value="F:monooxygenase activity"/>
    <property type="evidence" value="ECO:0007669"/>
    <property type="project" value="UniProtKB-KW"/>
</dbReference>
<feature type="binding site" description="axial binding residue" evidence="7">
    <location>
        <position position="466"/>
    </location>
    <ligand>
        <name>heme</name>
        <dbReference type="ChEBI" id="CHEBI:30413"/>
    </ligand>
    <ligandPart>
        <name>Fe</name>
        <dbReference type="ChEBI" id="CHEBI:18248"/>
    </ligandPart>
</feature>
<keyword evidence="5 9" id="KW-1133">Transmembrane helix</keyword>
<dbReference type="GO" id="GO:0016705">
    <property type="term" value="F:oxidoreductase activity, acting on paired donors, with incorporation or reduction of molecular oxygen"/>
    <property type="evidence" value="ECO:0007669"/>
    <property type="project" value="InterPro"/>
</dbReference>
<evidence type="ECO:0000313" key="10">
    <source>
        <dbReference type="EMBL" id="KAG8492092.1"/>
    </source>
</evidence>
<evidence type="ECO:0000256" key="6">
    <source>
        <dbReference type="ARBA" id="ARBA00023004"/>
    </source>
</evidence>
<dbReference type="GO" id="GO:0005506">
    <property type="term" value="F:iron ion binding"/>
    <property type="evidence" value="ECO:0007669"/>
    <property type="project" value="InterPro"/>
</dbReference>
<dbReference type="PANTHER" id="PTHR24286:SF189">
    <property type="entry name" value="CYTOCHROME P450, FAMILY 722, SUBFAMILY A, POLYPEPTIDE 1"/>
    <property type="match status" value="1"/>
</dbReference>